<dbReference type="AlphaFoldDB" id="H5Y559"/>
<comment type="catalytic activity">
    <reaction evidence="3">
        <text>butanoate + acetyl-CoA = butanoyl-CoA + acetate</text>
        <dbReference type="Rhea" id="RHEA:30071"/>
        <dbReference type="ChEBI" id="CHEBI:17968"/>
        <dbReference type="ChEBI" id="CHEBI:30089"/>
        <dbReference type="ChEBI" id="CHEBI:57288"/>
        <dbReference type="ChEBI" id="CHEBI:57371"/>
    </reaction>
</comment>
<dbReference type="EC" id="2.8.3.-" evidence="3"/>
<protein>
    <recommendedName>
        <fullName evidence="3">Probable butyrate:acetyl-CoA coenzyme A-transferase</fullName>
        <shortName evidence="3">Butyrate CoA-transferase</shortName>
        <ecNumber evidence="3">2.8.3.-</ecNumber>
    </recommendedName>
</protein>
<dbReference type="InterPro" id="IPR023990">
    <property type="entry name" value="Butryl-CoA_acetate_CoA_Tfrase"/>
</dbReference>
<sequence>MSYADEYRSKLTSPEDAVKIVKNGDWVELGTAMGHSYALDKALANRKDELKDIKIRSTLSLKEHEIWKQDPNGETFTFNSWYFGGTDRKNHDKGLVNCIPMLFRNEPLLYRKCLYNEVDVAMIRVTSMNKHGYFNFHCAVAATAAQCEMAKKIIVEVNPKLPWAMGGSEECIHISKVDFIVEAESPVETLAPAIPTEVEKKIAQFVVDEIVDGSCIQLGIGGMPNTVGTLLAESDLKDLGCQTEMMVDAYYHLYMAGKLTNKFKGIDKGKSTYTFSMGSPFLYEWIDNNPGLAAYASNYINNPYNIAMNDNMVSINNCLEVDLFGQVSSESSGTRQISGTGGQLDFATGAFMSRGGKSILCCRSSYIDKQGVLQSRIIPTLSTGSIVTVPRSQTHIIVTEYGKADLAGRSTWERTERLISIAHPDKRDELIKEAETMNIWRKTNKRV</sequence>
<dbReference type="Gene3D" id="3.40.1080.20">
    <property type="entry name" value="Acetyl-CoA hydrolase/transferase C-terminal domain"/>
    <property type="match status" value="1"/>
</dbReference>
<dbReference type="InterPro" id="IPR026888">
    <property type="entry name" value="AcetylCoA_hyd_C"/>
</dbReference>
<keyword evidence="6" id="KW-0378">Hydrolase</keyword>
<reference evidence="6 7" key="1">
    <citation type="submission" date="2011-11" db="EMBL/GenBank/DDBJ databases">
        <title>The Noncontiguous Finished genome of Desulfosporosinus youngiae DSM 17734.</title>
        <authorList>
            <consortium name="US DOE Joint Genome Institute (JGI-PGF)"/>
            <person name="Lucas S."/>
            <person name="Han J."/>
            <person name="Lapidus A."/>
            <person name="Cheng J.-F."/>
            <person name="Goodwin L."/>
            <person name="Pitluck S."/>
            <person name="Peters L."/>
            <person name="Ovchinnikova G."/>
            <person name="Lu M."/>
            <person name="Land M.L."/>
            <person name="Hauser L."/>
            <person name="Pester M."/>
            <person name="Spring S."/>
            <person name="Ollivier B."/>
            <person name="Rattei T."/>
            <person name="Klenk H.-P."/>
            <person name="Wagner M."/>
            <person name="Loy A."/>
            <person name="Woyke T.J."/>
        </authorList>
    </citation>
    <scope>NUCLEOTIDE SEQUENCE [LARGE SCALE GENOMIC DNA]</scope>
    <source>
        <strain evidence="6 7">DSM 17734</strain>
    </source>
</reference>
<evidence type="ECO:0000256" key="1">
    <source>
        <dbReference type="ARBA" id="ARBA00009632"/>
    </source>
</evidence>
<dbReference type="GO" id="GO:0006084">
    <property type="term" value="P:acetyl-CoA metabolic process"/>
    <property type="evidence" value="ECO:0007669"/>
    <property type="project" value="UniProtKB-UniRule"/>
</dbReference>
<comment type="pathway">
    <text evidence="3">Lipid metabolism; butanoate metabolism.</text>
</comment>
<dbReference type="OrthoDB" id="9801795at2"/>
<dbReference type="GO" id="GO:0008775">
    <property type="term" value="F:acetate CoA-transferase activity"/>
    <property type="evidence" value="ECO:0007669"/>
    <property type="project" value="InterPro"/>
</dbReference>
<keyword evidence="3" id="KW-0443">Lipid metabolism</keyword>
<organism evidence="6 7">
    <name type="scientific">Desulfosporosinus youngiae DSM 17734</name>
    <dbReference type="NCBI Taxonomy" id="768710"/>
    <lineage>
        <taxon>Bacteria</taxon>
        <taxon>Bacillati</taxon>
        <taxon>Bacillota</taxon>
        <taxon>Clostridia</taxon>
        <taxon>Eubacteriales</taxon>
        <taxon>Desulfitobacteriaceae</taxon>
        <taxon>Desulfosporosinus</taxon>
    </lineage>
</organism>
<evidence type="ECO:0000313" key="7">
    <source>
        <dbReference type="Proteomes" id="UP000005104"/>
    </source>
</evidence>
<evidence type="ECO:0000313" key="6">
    <source>
        <dbReference type="EMBL" id="EHQ90163.1"/>
    </source>
</evidence>
<dbReference type="HAMAP" id="MF_03228">
    <property type="entry name" value="But_CoA_trans"/>
    <property type="match status" value="1"/>
</dbReference>
<evidence type="ECO:0000256" key="2">
    <source>
        <dbReference type="ARBA" id="ARBA00022679"/>
    </source>
</evidence>
<feature type="active site" description="5-glutamyl coenzyme A thioester intermediate" evidence="3">
    <location>
        <position position="244"/>
    </location>
</feature>
<dbReference type="Proteomes" id="UP000005104">
    <property type="component" value="Chromosome"/>
</dbReference>
<dbReference type="Gene3D" id="3.40.1080.10">
    <property type="entry name" value="Glutaconate Coenzyme A-transferase"/>
    <property type="match status" value="1"/>
</dbReference>
<proteinExistence type="inferred from homology"/>
<dbReference type="RefSeq" id="WP_007784434.1">
    <property type="nucleotide sequence ID" value="NZ_CM001441.1"/>
</dbReference>
<dbReference type="PANTHER" id="PTHR21432">
    <property type="entry name" value="ACETYL-COA HYDROLASE-RELATED"/>
    <property type="match status" value="1"/>
</dbReference>
<evidence type="ECO:0000256" key="3">
    <source>
        <dbReference type="HAMAP-Rule" id="MF_03228"/>
    </source>
</evidence>
<comment type="function">
    <text evidence="3">Coenzyme A-transferase that converts butyrate to butyryl-CoA.</text>
</comment>
<name>H5Y559_9FIRM</name>
<dbReference type="PANTHER" id="PTHR21432:SF20">
    <property type="entry name" value="ACETYL-COA HYDROLASE"/>
    <property type="match status" value="1"/>
</dbReference>
<dbReference type="GO" id="GO:0006083">
    <property type="term" value="P:acetate metabolic process"/>
    <property type="evidence" value="ECO:0007669"/>
    <property type="project" value="InterPro"/>
</dbReference>
<dbReference type="InterPro" id="IPR038460">
    <property type="entry name" value="AcetylCoA_hyd_C_sf"/>
</dbReference>
<comment type="similarity">
    <text evidence="1 3">Belongs to the acetyl-CoA hydrolase/transferase family.</text>
</comment>
<dbReference type="STRING" id="768710.DesyoDRAFT_3128"/>
<keyword evidence="2 3" id="KW-0808">Transferase</keyword>
<feature type="binding site" evidence="3">
    <location>
        <begin position="219"/>
        <end position="223"/>
    </location>
    <ligand>
        <name>CoA</name>
        <dbReference type="ChEBI" id="CHEBI:57287"/>
    </ligand>
</feature>
<dbReference type="GO" id="GO:0005737">
    <property type="term" value="C:cytoplasm"/>
    <property type="evidence" value="ECO:0007669"/>
    <property type="project" value="UniProtKB-SubCell"/>
</dbReference>
<accession>H5Y559</accession>
<dbReference type="Gene3D" id="3.30.750.70">
    <property type="entry name" value="4-hydroxybutyrate coenzyme like domains"/>
    <property type="match status" value="1"/>
</dbReference>
<dbReference type="UniPathway" id="UPA00863"/>
<dbReference type="InterPro" id="IPR046433">
    <property type="entry name" value="ActCoA_hydro"/>
</dbReference>
<dbReference type="HOGENOM" id="CLU_030703_1_0_9"/>
<feature type="binding site" evidence="3">
    <location>
        <position position="342"/>
    </location>
    <ligand>
        <name>CoA</name>
        <dbReference type="ChEBI" id="CHEBI:57287"/>
    </ligand>
</feature>
<keyword evidence="7" id="KW-1185">Reference proteome</keyword>
<dbReference type="eggNOG" id="COG0427">
    <property type="taxonomic scope" value="Bacteria"/>
</dbReference>
<evidence type="ECO:0000259" key="5">
    <source>
        <dbReference type="Pfam" id="PF13336"/>
    </source>
</evidence>
<evidence type="ECO:0000259" key="4">
    <source>
        <dbReference type="Pfam" id="PF02550"/>
    </source>
</evidence>
<dbReference type="Pfam" id="PF02550">
    <property type="entry name" value="AcetylCoA_hydro"/>
    <property type="match status" value="1"/>
</dbReference>
<feature type="domain" description="Acetyl-CoA hydrolase/transferase N-terminal" evidence="4">
    <location>
        <begin position="4"/>
        <end position="184"/>
    </location>
</feature>
<dbReference type="GO" id="GO:0016787">
    <property type="term" value="F:hydrolase activity"/>
    <property type="evidence" value="ECO:0007669"/>
    <property type="project" value="UniProtKB-KW"/>
</dbReference>
<keyword evidence="3" id="KW-0276">Fatty acid metabolism</keyword>
<dbReference type="GO" id="GO:0019605">
    <property type="term" value="P:butyrate metabolic process"/>
    <property type="evidence" value="ECO:0007669"/>
    <property type="project" value="UniProtKB-UniRule"/>
</dbReference>
<comment type="subcellular location">
    <subcellularLocation>
        <location evidence="3">Cytoplasm</location>
    </subcellularLocation>
</comment>
<dbReference type="EMBL" id="CM001441">
    <property type="protein sequence ID" value="EHQ90163.1"/>
    <property type="molecule type" value="Genomic_DNA"/>
</dbReference>
<gene>
    <name evidence="6" type="ORF">DesyoDRAFT_3128</name>
</gene>
<feature type="binding site" evidence="3">
    <location>
        <position position="319"/>
    </location>
    <ligand>
        <name>CoA</name>
        <dbReference type="ChEBI" id="CHEBI:57287"/>
    </ligand>
</feature>
<dbReference type="InterPro" id="IPR003702">
    <property type="entry name" value="ActCoA_hydro_N"/>
</dbReference>
<dbReference type="Pfam" id="PF13336">
    <property type="entry name" value="AcetylCoA_hyd_C"/>
    <property type="match status" value="1"/>
</dbReference>
<feature type="domain" description="Acetyl-CoA hydrolase/transferase C-terminal" evidence="5">
    <location>
        <begin position="278"/>
        <end position="434"/>
    </location>
</feature>
<dbReference type="InterPro" id="IPR037171">
    <property type="entry name" value="NagB/RpiA_transferase-like"/>
</dbReference>
<dbReference type="SUPFAM" id="SSF100950">
    <property type="entry name" value="NagB/RpiA/CoA transferase-like"/>
    <property type="match status" value="2"/>
</dbReference>
<keyword evidence="3" id="KW-0963">Cytoplasm</keyword>